<organism evidence="1 2">
    <name type="scientific">Fluctibacter corallii</name>
    <dbReference type="NCBI Taxonomy" id="2984329"/>
    <lineage>
        <taxon>Bacteria</taxon>
        <taxon>Pseudomonadati</taxon>
        <taxon>Pseudomonadota</taxon>
        <taxon>Gammaproteobacteria</taxon>
        <taxon>Alteromonadales</taxon>
        <taxon>Alteromonadaceae</taxon>
        <taxon>Fluctibacter</taxon>
    </lineage>
</organism>
<gene>
    <name evidence="1" type="ORF">OE749_13770</name>
</gene>
<dbReference type="InterPro" id="IPR050708">
    <property type="entry name" value="T6SS_VgrG/RHS"/>
</dbReference>
<dbReference type="Proteomes" id="UP001652504">
    <property type="component" value="Unassembled WGS sequence"/>
</dbReference>
<keyword evidence="2" id="KW-1185">Reference proteome</keyword>
<name>A0ABT3AAQ0_9ALTE</name>
<protein>
    <submittedName>
        <fullName evidence="1">RHS repeat-associated core domain-containing protein</fullName>
    </submittedName>
</protein>
<dbReference type="PANTHER" id="PTHR32305">
    <property type="match status" value="1"/>
</dbReference>
<accession>A0ABT3AAQ0</accession>
<dbReference type="InterPro" id="IPR022385">
    <property type="entry name" value="Rhs_assc_core"/>
</dbReference>
<comment type="caution">
    <text evidence="1">The sequence shown here is derived from an EMBL/GenBank/DDBJ whole genome shotgun (WGS) entry which is preliminary data.</text>
</comment>
<sequence length="226" mass="24455">MPKAGSNQHYRAFGASIEGEVDDIGYTGHKFDTDIGLSYMQARYYDPVIGRFYSNDPVDVLEHMQRGNPVHGFNRYTYANNNPYIYVDPDGKYGINPANIQQQKWLRNDPIGKGVSKAVQQVSGLAPGLGDMIAVGEAIAEVANGDVPIDNAASAGASKGAEALTDNAMEDFSPSENPKKDLIKAVVKTVVGAVAGDLVDTGVEDIDKLANKEIDQSQEFKDDEQR</sequence>
<dbReference type="Gene3D" id="2.180.10.10">
    <property type="entry name" value="RHS repeat-associated core"/>
    <property type="match status" value="1"/>
</dbReference>
<proteinExistence type="predicted"/>
<evidence type="ECO:0000313" key="2">
    <source>
        <dbReference type="Proteomes" id="UP001652504"/>
    </source>
</evidence>
<evidence type="ECO:0000313" key="1">
    <source>
        <dbReference type="EMBL" id="MCV2885761.1"/>
    </source>
</evidence>
<dbReference type="PANTHER" id="PTHR32305:SF15">
    <property type="entry name" value="PROTEIN RHSA-RELATED"/>
    <property type="match status" value="1"/>
</dbReference>
<dbReference type="NCBIfam" id="TIGR03696">
    <property type="entry name" value="Rhs_assc_core"/>
    <property type="match status" value="1"/>
</dbReference>
<dbReference type="EMBL" id="JAOWKX010000007">
    <property type="protein sequence ID" value="MCV2885761.1"/>
    <property type="molecule type" value="Genomic_DNA"/>
</dbReference>
<reference evidence="1 2" key="1">
    <citation type="submission" date="2022-10" db="EMBL/GenBank/DDBJ databases">
        <title>Aestuariibacter sp. AA17 isolated from Montipora capitata coral fragment.</title>
        <authorList>
            <person name="Emsley S.A."/>
            <person name="Pfannmuller K.M."/>
            <person name="Loughran R.M."/>
            <person name="Shlafstein M."/>
            <person name="Papke E."/>
            <person name="Saw J.H."/>
            <person name="Ushijima B."/>
            <person name="Videau P."/>
        </authorList>
    </citation>
    <scope>NUCLEOTIDE SEQUENCE [LARGE SCALE GENOMIC DNA]</scope>
    <source>
        <strain evidence="1 2">AA17</strain>
    </source>
</reference>